<dbReference type="InterPro" id="IPR036047">
    <property type="entry name" value="F-box-like_dom_sf"/>
</dbReference>
<accession>A0A6I9VY59</accession>
<organism evidence="3 4">
    <name type="scientific">Pogonomyrmex barbatus</name>
    <name type="common">red harvester ant</name>
    <dbReference type="NCBI Taxonomy" id="144034"/>
    <lineage>
        <taxon>Eukaryota</taxon>
        <taxon>Metazoa</taxon>
        <taxon>Ecdysozoa</taxon>
        <taxon>Arthropoda</taxon>
        <taxon>Hexapoda</taxon>
        <taxon>Insecta</taxon>
        <taxon>Pterygota</taxon>
        <taxon>Neoptera</taxon>
        <taxon>Endopterygota</taxon>
        <taxon>Hymenoptera</taxon>
        <taxon>Apocrita</taxon>
        <taxon>Aculeata</taxon>
        <taxon>Formicoidea</taxon>
        <taxon>Formicidae</taxon>
        <taxon>Myrmicinae</taxon>
        <taxon>Pogonomyrmex</taxon>
    </lineage>
</organism>
<dbReference type="GO" id="GO:0019005">
    <property type="term" value="C:SCF ubiquitin ligase complex"/>
    <property type="evidence" value="ECO:0007669"/>
    <property type="project" value="TreeGrafter"/>
</dbReference>
<feature type="domain" description="F-box" evidence="2">
    <location>
        <begin position="318"/>
        <end position="364"/>
    </location>
</feature>
<dbReference type="KEGG" id="pbar:105425217"/>
<proteinExistence type="predicted"/>
<dbReference type="RefSeq" id="XP_011634186.1">
    <property type="nucleotide sequence ID" value="XM_011635884.2"/>
</dbReference>
<keyword evidence="1" id="KW-0833">Ubl conjugation pathway</keyword>
<dbReference type="CTD" id="26235"/>
<dbReference type="SUPFAM" id="SSF52047">
    <property type="entry name" value="RNI-like"/>
    <property type="match status" value="1"/>
</dbReference>
<dbReference type="InterPro" id="IPR001810">
    <property type="entry name" value="F-box_dom"/>
</dbReference>
<dbReference type="InterPro" id="IPR006553">
    <property type="entry name" value="Leu-rich_rpt_Cys-con_subtyp"/>
</dbReference>
<reference evidence="4" key="1">
    <citation type="submission" date="2025-08" db="UniProtKB">
        <authorList>
            <consortium name="RefSeq"/>
        </authorList>
    </citation>
    <scope>IDENTIFICATION</scope>
</reference>
<evidence type="ECO:0000313" key="4">
    <source>
        <dbReference type="RefSeq" id="XP_011634186.1"/>
    </source>
</evidence>
<dbReference type="InterPro" id="IPR032675">
    <property type="entry name" value="LRR_dom_sf"/>
</dbReference>
<dbReference type="Pfam" id="PF12937">
    <property type="entry name" value="F-box-like"/>
    <property type="match status" value="1"/>
</dbReference>
<dbReference type="InterPro" id="IPR057207">
    <property type="entry name" value="FBXL15_LRR"/>
</dbReference>
<sequence>MAFYQHHNENPYYSRNIFIESVFIDEKNHVDFIEQFVKNVCNFSSQYGSSYSISYTAHNLIGSPRIFPNYGDFPQAFVMRTYGLWWDKAPSKSIDYMPQNNSNVVGQDYIDIEYYEAVYPIRVSIYETFNPGSVIRIWAQGSDQWFQLWSGPPQIVRPVSRIFSPPLKMCYTKIKMIRLEFNHSLLDYYTELDAVLLIGTSELVFPKDQTYKCLTDLLMSTIPICNEDIHNLTANCQFAHMDIDNLKNTLHEHCVIYKSNILENFQLSKLIPQLEQFYYYVPTLKEGYNSMQQFLLKEYSKFIEDIQFSSDESKKLPCGNFSVLPIEVIQRILKYLDLKSLCYMSRVNRYFNNLAQDPLLFTSLNLKPYWNIIDKRLFEFLTPRYKYLRKLDLSWSCRFSNIEIVKFINTCGSFLTHLRLRCSRNITDIVVLEISRTCKNLKELDLGGCSVSDRGLLYLANLQFLERLDLYRNYVTTFTLCEIVRSNPRLRYLLIANIQGEVDIGNVSEELRRHCPNLESVDFWKAHVFTSRYLIELSECKNLREVNFGWCGYTTGDGESFRYFLSSCQYLEKIFLPCFRGLTDRDLKALASCKYLKQLDLVGALSLTADTCHTFFMRCPELEMIDLSYCDNISDHFIEQWRQMYPRVAIKKTKH</sequence>
<dbReference type="Pfam" id="PF25372">
    <property type="entry name" value="DUF7885"/>
    <property type="match status" value="1"/>
</dbReference>
<dbReference type="PANTHER" id="PTHR13318:SF152">
    <property type="entry name" value="F-BOX_LRR-REPEAT PROTEIN 4"/>
    <property type="match status" value="1"/>
</dbReference>
<dbReference type="CDD" id="cd22117">
    <property type="entry name" value="F-box_FBXL4"/>
    <property type="match status" value="1"/>
</dbReference>
<evidence type="ECO:0000259" key="2">
    <source>
        <dbReference type="PROSITE" id="PS50181"/>
    </source>
</evidence>
<dbReference type="GeneID" id="105425217"/>
<evidence type="ECO:0000256" key="1">
    <source>
        <dbReference type="ARBA" id="ARBA00022786"/>
    </source>
</evidence>
<dbReference type="SMART" id="SM00256">
    <property type="entry name" value="FBOX"/>
    <property type="match status" value="1"/>
</dbReference>
<dbReference type="PANTHER" id="PTHR13318">
    <property type="entry name" value="PARTNER OF PAIRED, ISOFORM B-RELATED"/>
    <property type="match status" value="1"/>
</dbReference>
<dbReference type="SMART" id="SM00367">
    <property type="entry name" value="LRR_CC"/>
    <property type="match status" value="6"/>
</dbReference>
<dbReference type="SUPFAM" id="SSF81383">
    <property type="entry name" value="F-box domain"/>
    <property type="match status" value="1"/>
</dbReference>
<protein>
    <submittedName>
        <fullName evidence="4">F-box/LRR-repeat protein 4-like isoform X1</fullName>
    </submittedName>
</protein>
<dbReference type="Proteomes" id="UP000504615">
    <property type="component" value="Unplaced"/>
</dbReference>
<keyword evidence="3" id="KW-1185">Reference proteome</keyword>
<dbReference type="Gene3D" id="3.80.10.10">
    <property type="entry name" value="Ribonuclease Inhibitor"/>
    <property type="match status" value="2"/>
</dbReference>
<dbReference type="OrthoDB" id="2153609at2759"/>
<dbReference type="AlphaFoldDB" id="A0A6I9VY59"/>
<gene>
    <name evidence="4" type="primary">LOC105425217</name>
</gene>
<name>A0A6I9VY59_9HYME</name>
<dbReference type="PROSITE" id="PS50181">
    <property type="entry name" value="FBOX"/>
    <property type="match status" value="1"/>
</dbReference>
<dbReference type="GO" id="GO:0031146">
    <property type="term" value="P:SCF-dependent proteasomal ubiquitin-dependent protein catabolic process"/>
    <property type="evidence" value="ECO:0007669"/>
    <property type="project" value="TreeGrafter"/>
</dbReference>
<evidence type="ECO:0000313" key="3">
    <source>
        <dbReference type="Proteomes" id="UP000504615"/>
    </source>
</evidence>